<keyword evidence="3" id="KW-1185">Reference proteome</keyword>
<dbReference type="KEGG" id="lah:LA20533_03660"/>
<dbReference type="InterPro" id="IPR029058">
    <property type="entry name" value="AB_hydrolase_fold"/>
</dbReference>
<dbReference type="GO" id="GO:0016787">
    <property type="term" value="F:hydrolase activity"/>
    <property type="evidence" value="ECO:0007669"/>
    <property type="project" value="UniProtKB-KW"/>
</dbReference>
<keyword evidence="1" id="KW-0472">Membrane</keyword>
<evidence type="ECO:0000256" key="1">
    <source>
        <dbReference type="SAM" id="Phobius"/>
    </source>
</evidence>
<accession>A0A1L6XBR7</accession>
<name>A0A1L6XBR7_9LACO</name>
<dbReference type="Pfam" id="PF06028">
    <property type="entry name" value="DUF915"/>
    <property type="match status" value="1"/>
</dbReference>
<reference evidence="2 3" key="1">
    <citation type="submission" date="2016-12" db="EMBL/GenBank/DDBJ databases">
        <title>The whole genome sequencing and assembly of Lactobacillus amylophilus DSM 20533T strain.</title>
        <authorList>
            <person name="Lee Y.-J."/>
            <person name="Yi H."/>
            <person name="Bahn Y.-S."/>
            <person name="Kim J.F."/>
            <person name="Lee D.-W."/>
        </authorList>
    </citation>
    <scope>NUCLEOTIDE SEQUENCE [LARGE SCALE GENOMIC DNA]</scope>
    <source>
        <strain evidence="2 3">DSM 20533</strain>
    </source>
</reference>
<keyword evidence="1" id="KW-0812">Transmembrane</keyword>
<keyword evidence="2" id="KW-0378">Hydrolase</keyword>
<gene>
    <name evidence="2" type="ORF">LA20533_03660</name>
</gene>
<proteinExistence type="predicted"/>
<organism evidence="2 3">
    <name type="scientific">Amylolactobacillus amylophilus DSM 20533 = JCM 1125</name>
    <dbReference type="NCBI Taxonomy" id="1423721"/>
    <lineage>
        <taxon>Bacteria</taxon>
        <taxon>Bacillati</taxon>
        <taxon>Bacillota</taxon>
        <taxon>Bacilli</taxon>
        <taxon>Lactobacillales</taxon>
        <taxon>Lactobacillaceae</taxon>
        <taxon>Amylolactobacillus</taxon>
    </lineage>
</organism>
<dbReference type="SUPFAM" id="SSF53474">
    <property type="entry name" value="alpha/beta-Hydrolases"/>
    <property type="match status" value="1"/>
</dbReference>
<dbReference type="AlphaFoldDB" id="A0A1L6XBR7"/>
<dbReference type="EMBL" id="CP018888">
    <property type="protein sequence ID" value="APT18418.1"/>
    <property type="molecule type" value="Genomic_DNA"/>
</dbReference>
<dbReference type="Proteomes" id="UP000185499">
    <property type="component" value="Chromosome"/>
</dbReference>
<evidence type="ECO:0000313" key="2">
    <source>
        <dbReference type="EMBL" id="APT18418.1"/>
    </source>
</evidence>
<dbReference type="Gene3D" id="3.40.50.1820">
    <property type="entry name" value="alpha/beta hydrolase"/>
    <property type="match status" value="1"/>
</dbReference>
<dbReference type="InterPro" id="IPR010315">
    <property type="entry name" value="DUF915_hydro-like"/>
</dbReference>
<feature type="transmembrane region" description="Helical" evidence="1">
    <location>
        <begin position="16"/>
        <end position="35"/>
    </location>
</feature>
<sequence>MWEVVKLAKQIKEPSFAHLVLLGLMATFPPTRFLLNLHRKKIIDHSTIEEKPHHLTQIPVIYIHGFRGGDYTTKVMVDEALKQKGNPKFLKVTVDLFKNVTLEGTWTADENPVIQLIFQQKIVGVYAICYYLNYILPFLAKKYHFVKYNAVGHSLGAPSIIRTEMKSPKRKSSFPHLQKVALVAGPFDGVMFLGDIPNVNYLNRRGRPLLMNLSYLSMLLNRRKFPENISVLNVYGNVEDETNTDKFISVVSAKSIRYILAPIVRRFSEVEVRGAAAEHSEMHDNQLVIGIVNSFIYSNK</sequence>
<protein>
    <submittedName>
        <fullName evidence="2">Alpha/beta hydrolase</fullName>
    </submittedName>
</protein>
<evidence type="ECO:0000313" key="3">
    <source>
        <dbReference type="Proteomes" id="UP000185499"/>
    </source>
</evidence>
<keyword evidence="1" id="KW-1133">Transmembrane helix</keyword>